<feature type="binding site" evidence="4">
    <location>
        <position position="67"/>
    </location>
    <ligand>
        <name>S-adenosyl-L-methionine</name>
        <dbReference type="ChEBI" id="CHEBI:59789"/>
    </ligand>
</feature>
<proteinExistence type="inferred from homology"/>
<dbReference type="EMBL" id="MIJE01000032">
    <property type="protein sequence ID" value="OEF96375.1"/>
    <property type="molecule type" value="Genomic_DNA"/>
</dbReference>
<feature type="binding site" evidence="4">
    <location>
        <position position="83"/>
    </location>
    <ligand>
        <name>S-adenosyl-L-methionine</name>
        <dbReference type="ChEBI" id="CHEBI:59789"/>
    </ligand>
</feature>
<evidence type="ECO:0000256" key="4">
    <source>
        <dbReference type="HAMAP-Rule" id="MF_02217"/>
    </source>
</evidence>
<dbReference type="AlphaFoldDB" id="A0A1E5G0L7"/>
<dbReference type="Proteomes" id="UP000094296">
    <property type="component" value="Unassembled WGS sequence"/>
</dbReference>
<dbReference type="PANTHER" id="PTHR10509:SF14">
    <property type="entry name" value="CAFFEOYL-COA O-METHYLTRANSFERASE 3-RELATED"/>
    <property type="match status" value="1"/>
</dbReference>
<comment type="catalytic activity">
    <reaction evidence="4">
        <text>5-hydroxyuridine(34) in tRNA + S-adenosyl-L-methionine = 5-methoxyuridine(34) in tRNA + S-adenosyl-L-homocysteine + H(+)</text>
        <dbReference type="Rhea" id="RHEA:60524"/>
        <dbReference type="Rhea" id="RHEA-COMP:13381"/>
        <dbReference type="Rhea" id="RHEA-COMP:15591"/>
        <dbReference type="ChEBI" id="CHEBI:15378"/>
        <dbReference type="ChEBI" id="CHEBI:57856"/>
        <dbReference type="ChEBI" id="CHEBI:59789"/>
        <dbReference type="ChEBI" id="CHEBI:136877"/>
        <dbReference type="ChEBI" id="CHEBI:143860"/>
    </reaction>
</comment>
<keyword evidence="2 4" id="KW-0808">Transferase</keyword>
<evidence type="ECO:0000313" key="6">
    <source>
        <dbReference type="Proteomes" id="UP000094296"/>
    </source>
</evidence>
<evidence type="ECO:0000313" key="5">
    <source>
        <dbReference type="EMBL" id="OEF96375.1"/>
    </source>
</evidence>
<gene>
    <name evidence="4" type="primary">trmR</name>
    <name evidence="5" type="ORF">BHF68_09095</name>
</gene>
<keyword evidence="4" id="KW-0479">Metal-binding</keyword>
<dbReference type="Gene3D" id="3.40.50.150">
    <property type="entry name" value="Vaccinia Virus protein VP39"/>
    <property type="match status" value="1"/>
</dbReference>
<dbReference type="GO" id="GO:0016300">
    <property type="term" value="F:tRNA (uridine) methyltransferase activity"/>
    <property type="evidence" value="ECO:0007669"/>
    <property type="project" value="UniProtKB-UniRule"/>
</dbReference>
<keyword evidence="3 4" id="KW-0949">S-adenosyl-L-methionine</keyword>
<feature type="binding site" evidence="4">
    <location>
        <position position="158"/>
    </location>
    <ligand>
        <name>Mg(2+)</name>
        <dbReference type="ChEBI" id="CHEBI:18420"/>
    </ligand>
</feature>
<dbReference type="PROSITE" id="PS51682">
    <property type="entry name" value="SAM_OMT_I"/>
    <property type="match status" value="1"/>
</dbReference>
<accession>A0A1E5G0L7</accession>
<comment type="function">
    <text evidence="4">Catalyzes the methylation of 5-hydroxyuridine (ho5U) to form 5-methoxyuridine (mo5U) at position 34 in tRNAs.</text>
</comment>
<feature type="binding site" evidence="4">
    <location>
        <position position="131"/>
    </location>
    <ligand>
        <name>S-adenosyl-L-methionine</name>
        <dbReference type="ChEBI" id="CHEBI:59789"/>
    </ligand>
</feature>
<organism evidence="5 6">
    <name type="scientific">Desulfuribacillus alkaliarsenatis</name>
    <dbReference type="NCBI Taxonomy" id="766136"/>
    <lineage>
        <taxon>Bacteria</taxon>
        <taxon>Bacillati</taxon>
        <taxon>Bacillota</taxon>
        <taxon>Desulfuribacillia</taxon>
        <taxon>Desulfuribacillales</taxon>
        <taxon>Desulfuribacillaceae</taxon>
        <taxon>Desulfuribacillus</taxon>
    </lineage>
</organism>
<keyword evidence="4" id="KW-0460">Magnesium</keyword>
<dbReference type="EC" id="2.1.1.-" evidence="4"/>
<dbReference type="STRING" id="766136.BHF68_09095"/>
<dbReference type="GO" id="GO:0008171">
    <property type="term" value="F:O-methyltransferase activity"/>
    <property type="evidence" value="ECO:0007669"/>
    <property type="project" value="InterPro"/>
</dbReference>
<dbReference type="InterPro" id="IPR029063">
    <property type="entry name" value="SAM-dependent_MTases_sf"/>
</dbReference>
<comment type="caution">
    <text evidence="5">The sequence shown here is derived from an EMBL/GenBank/DDBJ whole genome shotgun (WGS) entry which is preliminary data.</text>
</comment>
<comment type="subunit">
    <text evidence="4">Homodimer.</text>
</comment>
<evidence type="ECO:0000256" key="1">
    <source>
        <dbReference type="ARBA" id="ARBA00022603"/>
    </source>
</evidence>
<dbReference type="InterPro" id="IPR043675">
    <property type="entry name" value="TrmR_methyltr"/>
</dbReference>
<comment type="similarity">
    <text evidence="4">Belongs to the class I-like SAM-binding methyltransferase superfamily. Cation-dependent O-methyltransferase family.</text>
</comment>
<keyword evidence="1 4" id="KW-0489">Methyltransferase</keyword>
<name>A0A1E5G0L7_9FIRM</name>
<keyword evidence="4" id="KW-0819">tRNA processing</keyword>
<keyword evidence="6" id="KW-1185">Reference proteome</keyword>
<feature type="binding site" evidence="4">
    <location>
        <position position="37"/>
    </location>
    <ligand>
        <name>S-adenosyl-L-methionine</name>
        <dbReference type="ChEBI" id="CHEBI:59789"/>
    </ligand>
</feature>
<dbReference type="HAMAP" id="MF_02217">
    <property type="entry name" value="TrmR_methyltr"/>
    <property type="match status" value="1"/>
</dbReference>
<dbReference type="GO" id="GO:0008757">
    <property type="term" value="F:S-adenosylmethionine-dependent methyltransferase activity"/>
    <property type="evidence" value="ECO:0007669"/>
    <property type="project" value="TreeGrafter"/>
</dbReference>
<dbReference type="GO" id="GO:0030488">
    <property type="term" value="P:tRNA methylation"/>
    <property type="evidence" value="ECO:0007669"/>
    <property type="project" value="UniProtKB-UniRule"/>
</dbReference>
<feature type="binding site" evidence="4">
    <location>
        <begin position="111"/>
        <end position="112"/>
    </location>
    <ligand>
        <name>S-adenosyl-L-methionine</name>
        <dbReference type="ChEBI" id="CHEBI:59789"/>
    </ligand>
</feature>
<dbReference type="Pfam" id="PF01596">
    <property type="entry name" value="Methyltransf_3"/>
    <property type="match status" value="1"/>
</dbReference>
<sequence length="212" mass="24246">MMINEDLIKYMRTIQPARTETYTKLEEIAIAEKIPIIPEETGYFLRLICSLYKPQNILEVGTAIGYSTLWFHDNSEAQIDTIEIDEDRVKRSRGLFADLGYDKRVRVHHGDANDILPTLAKQYNFDLVFIDAAKGQYKKYFQEIDAMTDKGSIVITDNVFFHGMVAGIKAPTKKLAPLVKKIQAYNHMLKNNDGWQTTFYSIGDGLSVSIKR</sequence>
<dbReference type="PANTHER" id="PTHR10509">
    <property type="entry name" value="O-METHYLTRANSFERASE-RELATED"/>
    <property type="match status" value="1"/>
</dbReference>
<evidence type="ECO:0000256" key="3">
    <source>
        <dbReference type="ARBA" id="ARBA00022691"/>
    </source>
</evidence>
<feature type="binding site" evidence="4">
    <location>
        <position position="157"/>
    </location>
    <ligand>
        <name>Mg(2+)</name>
        <dbReference type="ChEBI" id="CHEBI:18420"/>
    </ligand>
</feature>
<dbReference type="InterPro" id="IPR002935">
    <property type="entry name" value="SAM_O-MeTrfase"/>
</dbReference>
<dbReference type="GO" id="GO:0000287">
    <property type="term" value="F:magnesium ion binding"/>
    <property type="evidence" value="ECO:0007669"/>
    <property type="project" value="UniProtKB-UniRule"/>
</dbReference>
<feature type="binding site" evidence="4">
    <location>
        <position position="131"/>
    </location>
    <ligand>
        <name>Mg(2+)</name>
        <dbReference type="ChEBI" id="CHEBI:18420"/>
    </ligand>
</feature>
<dbReference type="CDD" id="cd02440">
    <property type="entry name" value="AdoMet_MTases"/>
    <property type="match status" value="1"/>
</dbReference>
<reference evidence="5 6" key="1">
    <citation type="submission" date="2016-09" db="EMBL/GenBank/DDBJ databases">
        <title>Draft genome sequence for the type strain of Desulfuribacillus alkaliarsenatis AHT28, an obligately anaerobic, sulfidogenic bacterium isolated from Russian soda lake sediments.</title>
        <authorList>
            <person name="Abin C.A."/>
            <person name="Hollibaugh J.T."/>
        </authorList>
    </citation>
    <scope>NUCLEOTIDE SEQUENCE [LARGE SCALE GENOMIC DNA]</scope>
    <source>
        <strain evidence="5 6">AHT28</strain>
    </source>
</reference>
<evidence type="ECO:0000256" key="2">
    <source>
        <dbReference type="ARBA" id="ARBA00022679"/>
    </source>
</evidence>
<dbReference type="InterPro" id="IPR050362">
    <property type="entry name" value="Cation-dep_OMT"/>
</dbReference>
<protein>
    <recommendedName>
        <fullName evidence="4">tRNA 5-hydroxyuridine methyltransferase</fullName>
        <ecNumber evidence="4">2.1.1.-</ecNumber>
    </recommendedName>
    <alternativeName>
        <fullName evidence="4">ho5U methyltransferase</fullName>
    </alternativeName>
</protein>
<dbReference type="SUPFAM" id="SSF53335">
    <property type="entry name" value="S-adenosyl-L-methionine-dependent methyltransferases"/>
    <property type="match status" value="1"/>
</dbReference>